<evidence type="ECO:0000256" key="2">
    <source>
        <dbReference type="ARBA" id="ARBA00022771"/>
    </source>
</evidence>
<evidence type="ECO:0000259" key="11">
    <source>
        <dbReference type="PROSITE" id="PS50884"/>
    </source>
</evidence>
<dbReference type="PROSITE" id="PS01361">
    <property type="entry name" value="ZF_DOF_1"/>
    <property type="match status" value="1"/>
</dbReference>
<evidence type="ECO:0000256" key="3">
    <source>
        <dbReference type="ARBA" id="ARBA00022833"/>
    </source>
</evidence>
<evidence type="ECO:0000256" key="8">
    <source>
        <dbReference type="PROSITE-ProRule" id="PRU00071"/>
    </source>
</evidence>
<evidence type="ECO:0000256" key="10">
    <source>
        <dbReference type="SAM" id="MobiDB-lite"/>
    </source>
</evidence>
<evidence type="ECO:0000256" key="7">
    <source>
        <dbReference type="ARBA" id="ARBA00023242"/>
    </source>
</evidence>
<dbReference type="PANTHER" id="PTHR31992:SF313">
    <property type="entry name" value="DOF ZINC FINGER PROTEIN DOF5.7"/>
    <property type="match status" value="1"/>
</dbReference>
<comment type="function">
    <text evidence="9">Transcription factor that binds specifically to a 5'-AA[AG]G-3' consensus core sequence.</text>
</comment>
<dbReference type="PROSITE" id="PS50884">
    <property type="entry name" value="ZF_DOF_2"/>
    <property type="match status" value="1"/>
</dbReference>
<organism evidence="12 13">
    <name type="scientific">Prunus mume</name>
    <name type="common">Japanese apricot</name>
    <name type="synonym">Armeniaca mume</name>
    <dbReference type="NCBI Taxonomy" id="102107"/>
    <lineage>
        <taxon>Eukaryota</taxon>
        <taxon>Viridiplantae</taxon>
        <taxon>Streptophyta</taxon>
        <taxon>Embryophyta</taxon>
        <taxon>Tracheophyta</taxon>
        <taxon>Spermatophyta</taxon>
        <taxon>Magnoliopsida</taxon>
        <taxon>eudicotyledons</taxon>
        <taxon>Gunneridae</taxon>
        <taxon>Pentapetalae</taxon>
        <taxon>rosids</taxon>
        <taxon>fabids</taxon>
        <taxon>Rosales</taxon>
        <taxon>Rosaceae</taxon>
        <taxon>Amygdaloideae</taxon>
        <taxon>Amygdaleae</taxon>
        <taxon>Prunus</taxon>
    </lineage>
</organism>
<feature type="compositionally biased region" description="Low complexity" evidence="10">
    <location>
        <begin position="288"/>
        <end position="303"/>
    </location>
</feature>
<evidence type="ECO:0000256" key="5">
    <source>
        <dbReference type="ARBA" id="ARBA00023125"/>
    </source>
</evidence>
<feature type="compositionally biased region" description="Gly residues" evidence="10">
    <location>
        <begin position="365"/>
        <end position="375"/>
    </location>
</feature>
<keyword evidence="12" id="KW-1185">Reference proteome</keyword>
<keyword evidence="7 8" id="KW-0539">Nucleus</keyword>
<feature type="compositionally biased region" description="Low complexity" evidence="10">
    <location>
        <begin position="33"/>
        <end position="46"/>
    </location>
</feature>
<comment type="subcellular location">
    <subcellularLocation>
        <location evidence="8 9">Nucleus</location>
    </subcellularLocation>
</comment>
<evidence type="ECO:0000256" key="4">
    <source>
        <dbReference type="ARBA" id="ARBA00023015"/>
    </source>
</evidence>
<protein>
    <recommendedName>
        <fullName evidence="9">Dof zinc finger protein</fullName>
    </recommendedName>
</protein>
<dbReference type="PANTHER" id="PTHR31992">
    <property type="entry name" value="DOF ZINC FINGER PROTEIN DOF1.4-RELATED"/>
    <property type="match status" value="1"/>
</dbReference>
<feature type="region of interest" description="Disordered" evidence="10">
    <location>
        <begin position="108"/>
        <end position="136"/>
    </location>
</feature>
<proteinExistence type="predicted"/>
<feature type="region of interest" description="Disordered" evidence="10">
    <location>
        <begin position="1"/>
        <end position="60"/>
    </location>
</feature>
<reference evidence="12" key="1">
    <citation type="journal article" date="2012" name="Nat. Commun.">
        <title>The genome of Prunus mume.</title>
        <authorList>
            <person name="Zhang Q."/>
            <person name="Chen W."/>
            <person name="Sun L."/>
            <person name="Zhao F."/>
            <person name="Huang B."/>
            <person name="Yang W."/>
            <person name="Tao Y."/>
            <person name="Wang J."/>
            <person name="Yuan Z."/>
            <person name="Fan G."/>
            <person name="Xing Z."/>
            <person name="Han C."/>
            <person name="Pan H."/>
            <person name="Zhong X."/>
            <person name="Shi W."/>
            <person name="Liang X."/>
            <person name="Du D."/>
            <person name="Sun F."/>
            <person name="Xu Z."/>
            <person name="Hao R."/>
            <person name="Lv T."/>
            <person name="Lv Y."/>
            <person name="Zheng Z."/>
            <person name="Sun M."/>
            <person name="Luo L."/>
            <person name="Cai M."/>
            <person name="Gao Y."/>
            <person name="Wang J."/>
            <person name="Yin Y."/>
            <person name="Xu X."/>
            <person name="Cheng T."/>
            <person name="Wang J."/>
        </authorList>
    </citation>
    <scope>NUCLEOTIDE SEQUENCE [LARGE SCALE GENOMIC DNA]</scope>
</reference>
<name>A0ABM0P9T5_PRUMU</name>
<evidence type="ECO:0000313" key="13">
    <source>
        <dbReference type="RefSeq" id="XP_008236411.1"/>
    </source>
</evidence>
<gene>
    <name evidence="13" type="primary">LOC103335176</name>
</gene>
<evidence type="ECO:0000256" key="9">
    <source>
        <dbReference type="RuleBase" id="RU369094"/>
    </source>
</evidence>
<reference evidence="13" key="2">
    <citation type="submission" date="2025-08" db="UniProtKB">
        <authorList>
            <consortium name="RefSeq"/>
        </authorList>
    </citation>
    <scope>IDENTIFICATION</scope>
</reference>
<keyword evidence="4 9" id="KW-0805">Transcription regulation</keyword>
<dbReference type="InterPro" id="IPR003851">
    <property type="entry name" value="Znf_Dof"/>
</dbReference>
<dbReference type="Pfam" id="PF02701">
    <property type="entry name" value="Zn_ribbon_Dof"/>
    <property type="match status" value="1"/>
</dbReference>
<feature type="domain" description="Dof-type" evidence="11">
    <location>
        <begin position="57"/>
        <end position="111"/>
    </location>
</feature>
<dbReference type="RefSeq" id="XP_008236411.1">
    <property type="nucleotide sequence ID" value="XM_008238189.2"/>
</dbReference>
<keyword evidence="6 9" id="KW-0804">Transcription</keyword>
<sequence>MMSSDNTPPGKPPPGTKGGESLAAGGGGGGGASSRAKPTSSSSSGAKQQHPPPEQSLKCPRCDSPNTKFCYYNNYSLTQPRHFCKTCRRYWTKGGALRNVPIGGGCRKNKRVRSSSSNSRLSCSLDSKDSAGSSSSENMMLGGLKFFHGISPAMDFQLGGLSSLPSRLHHNPSSGISYNNNNNQFSAFGDVSGTSGLTISTPLDTSASCNSFLGFNYPLTLGGGGGGGAGGGGDGFSATQNMMSSMNVHSSLASSIESLSSINQDLHWKLQQQRLAMLFGSGNDHDQSTQTTQSQLEQQQKTQQIAPISLFQNLEVSSKADHQHQHQVVGTHGRREGASASGDTATEWFFGNSYAPPVTPTPTNSGGGNGGGGGNENTSNWQHGIQAWSSHDLQQYNALP</sequence>
<feature type="compositionally biased region" description="Low complexity" evidence="10">
    <location>
        <begin position="114"/>
        <end position="136"/>
    </location>
</feature>
<keyword evidence="1 9" id="KW-0479">Metal-binding</keyword>
<evidence type="ECO:0000256" key="6">
    <source>
        <dbReference type="ARBA" id="ARBA00023163"/>
    </source>
</evidence>
<feature type="region of interest" description="Disordered" evidence="10">
    <location>
        <begin position="356"/>
        <end position="400"/>
    </location>
</feature>
<feature type="region of interest" description="Disordered" evidence="10">
    <location>
        <begin position="280"/>
        <end position="303"/>
    </location>
</feature>
<accession>A0ABM0P9T5</accession>
<dbReference type="InterPro" id="IPR045174">
    <property type="entry name" value="Dof"/>
</dbReference>
<evidence type="ECO:0000256" key="1">
    <source>
        <dbReference type="ARBA" id="ARBA00022723"/>
    </source>
</evidence>
<dbReference type="GeneID" id="103335176"/>
<feature type="region of interest" description="Disordered" evidence="10">
    <location>
        <begin position="317"/>
        <end position="340"/>
    </location>
</feature>
<keyword evidence="5 8" id="KW-0238">DNA-binding</keyword>
<keyword evidence="2 8" id="KW-0863">Zinc-finger</keyword>
<keyword evidence="3 9" id="KW-0862">Zinc</keyword>
<evidence type="ECO:0000313" key="12">
    <source>
        <dbReference type="Proteomes" id="UP000694861"/>
    </source>
</evidence>
<feature type="compositionally biased region" description="Polar residues" evidence="10">
    <location>
        <begin position="379"/>
        <end position="400"/>
    </location>
</feature>
<dbReference type="Proteomes" id="UP000694861">
    <property type="component" value="Linkage group LG1"/>
</dbReference>